<feature type="region of interest" description="Disordered" evidence="1">
    <location>
        <begin position="59"/>
        <end position="121"/>
    </location>
</feature>
<dbReference type="EMBL" id="HBUF01346288">
    <property type="protein sequence ID" value="CAG6709637.1"/>
    <property type="molecule type" value="Transcribed_RNA"/>
</dbReference>
<feature type="compositionally biased region" description="Acidic residues" evidence="1">
    <location>
        <begin position="80"/>
        <end position="95"/>
    </location>
</feature>
<name>A0A8D8XU76_9HEMI</name>
<evidence type="ECO:0000313" key="2">
    <source>
        <dbReference type="EMBL" id="CAG6709637.1"/>
    </source>
</evidence>
<evidence type="ECO:0000256" key="1">
    <source>
        <dbReference type="SAM" id="MobiDB-lite"/>
    </source>
</evidence>
<organism evidence="2">
    <name type="scientific">Cacopsylla melanoneura</name>
    <dbReference type="NCBI Taxonomy" id="428564"/>
    <lineage>
        <taxon>Eukaryota</taxon>
        <taxon>Metazoa</taxon>
        <taxon>Ecdysozoa</taxon>
        <taxon>Arthropoda</taxon>
        <taxon>Hexapoda</taxon>
        <taxon>Insecta</taxon>
        <taxon>Pterygota</taxon>
        <taxon>Neoptera</taxon>
        <taxon>Paraneoptera</taxon>
        <taxon>Hemiptera</taxon>
        <taxon>Sternorrhyncha</taxon>
        <taxon>Psylloidea</taxon>
        <taxon>Psyllidae</taxon>
        <taxon>Psyllinae</taxon>
        <taxon>Cacopsylla</taxon>
    </lineage>
</organism>
<accession>A0A8D8XU76</accession>
<reference evidence="2" key="1">
    <citation type="submission" date="2021-05" db="EMBL/GenBank/DDBJ databases">
        <authorList>
            <person name="Alioto T."/>
            <person name="Alioto T."/>
            <person name="Gomez Garrido J."/>
        </authorList>
    </citation>
    <scope>NUCLEOTIDE SEQUENCE</scope>
</reference>
<proteinExistence type="predicted"/>
<protein>
    <submittedName>
        <fullName evidence="2">Uncharacterized protein</fullName>
    </submittedName>
</protein>
<feature type="compositionally biased region" description="Acidic residues" evidence="1">
    <location>
        <begin position="111"/>
        <end position="121"/>
    </location>
</feature>
<sequence length="121" mass="13439">MLRMALVRADPPWMGELPPPRGWCFKIFHKGGSRFCTDPILTLKCPLSPCLGIHQSCQKGMIPPSPPNVDLDDPSRNQSQEEEDEEEEEGQEADDTQQGNDGSIRFQVTLEEGDEESIGGI</sequence>
<dbReference type="AlphaFoldDB" id="A0A8D8XU76"/>